<dbReference type="PROSITE" id="PS00675">
    <property type="entry name" value="SIGMA54_INTERACT_1"/>
    <property type="match status" value="1"/>
</dbReference>
<dbReference type="Pfam" id="PF02954">
    <property type="entry name" value="HTH_8"/>
    <property type="match status" value="1"/>
</dbReference>
<dbReference type="FunFam" id="3.40.50.300:FF:000006">
    <property type="entry name" value="DNA-binding transcriptional regulator NtrC"/>
    <property type="match status" value="1"/>
</dbReference>
<keyword evidence="4" id="KW-0238">DNA-binding</keyword>
<dbReference type="Gene3D" id="3.40.50.2300">
    <property type="match status" value="1"/>
</dbReference>
<dbReference type="PANTHER" id="PTHR32071:SF57">
    <property type="entry name" value="C4-DICARBOXYLATE TRANSPORT TRANSCRIPTIONAL REGULATORY PROTEIN DCTD"/>
    <property type="match status" value="1"/>
</dbReference>
<dbReference type="InterPro" id="IPR002078">
    <property type="entry name" value="Sigma_54_int"/>
</dbReference>
<evidence type="ECO:0000259" key="8">
    <source>
        <dbReference type="PROSITE" id="PS50110"/>
    </source>
</evidence>
<dbReference type="InterPro" id="IPR058031">
    <property type="entry name" value="AAA_lid_NorR"/>
</dbReference>
<dbReference type="GO" id="GO:0006355">
    <property type="term" value="P:regulation of DNA-templated transcription"/>
    <property type="evidence" value="ECO:0007669"/>
    <property type="project" value="InterPro"/>
</dbReference>
<dbReference type="GO" id="GO:0043565">
    <property type="term" value="F:sequence-specific DNA binding"/>
    <property type="evidence" value="ECO:0007669"/>
    <property type="project" value="InterPro"/>
</dbReference>
<dbReference type="InterPro" id="IPR027417">
    <property type="entry name" value="P-loop_NTPase"/>
</dbReference>
<dbReference type="PROSITE" id="PS00676">
    <property type="entry name" value="SIGMA54_INTERACT_2"/>
    <property type="match status" value="1"/>
</dbReference>
<sequence length="467" mass="52279">MTEHTTPPTLLLVDDQQEYTRGLARLVEGEHPEYRCLRAANAAQALEALESETVSLMLTDLRMPGMDGLELLREALAVEPSLSVVVLTGFGSIETAVEALKAGAYDFLTKPVDKDVLLRTLDKALERSRLLEENFCLRSWVASRELDDELVGESVAMRRLKEQIRAVAQSDYTVLITGESGTGKERISRAIHKLSSRRDKPLLTVNCPAIPDQLLESELFGHEKGAFTGADRTRKGIFVEASGGTLLLDEIGDISMNIQTKLLRVLQEREVRPVGSSRSVPVDVRILASTNRDLQEKIREGTFREDLFYRLNVLTVQAPALARRCEDVPLLANYFLSESCREMGLPAKRMAPEVPGFLAARRWPGNVRELQNFMRRLCVFCHGEEVDMAQVYLALSAEGERCENGDTAESYKDAKAQVVEAFTRAYVTDLLQRTQGNVSEAARLSGLERVSLQKIIKRHEIDADRYR</sequence>
<dbReference type="InterPro" id="IPR009057">
    <property type="entry name" value="Homeodomain-like_sf"/>
</dbReference>
<keyword evidence="6" id="KW-0597">Phosphoprotein</keyword>
<dbReference type="CDD" id="cd00009">
    <property type="entry name" value="AAA"/>
    <property type="match status" value="1"/>
</dbReference>
<keyword evidence="3" id="KW-0805">Transcription regulation</keyword>
<dbReference type="Gene3D" id="3.40.50.300">
    <property type="entry name" value="P-loop containing nucleotide triphosphate hydrolases"/>
    <property type="match status" value="1"/>
</dbReference>
<dbReference type="Proteomes" id="UP000434052">
    <property type="component" value="Unassembled WGS sequence"/>
</dbReference>
<dbReference type="SMART" id="SM00382">
    <property type="entry name" value="AAA"/>
    <property type="match status" value="1"/>
</dbReference>
<dbReference type="PRINTS" id="PR01590">
    <property type="entry name" value="HTHFIS"/>
</dbReference>
<dbReference type="GO" id="GO:0000160">
    <property type="term" value="P:phosphorelay signal transduction system"/>
    <property type="evidence" value="ECO:0007669"/>
    <property type="project" value="InterPro"/>
</dbReference>
<dbReference type="InterPro" id="IPR001789">
    <property type="entry name" value="Sig_transdc_resp-reg_receiver"/>
</dbReference>
<keyword evidence="5" id="KW-0804">Transcription</keyword>
<evidence type="ECO:0000256" key="2">
    <source>
        <dbReference type="ARBA" id="ARBA00022840"/>
    </source>
</evidence>
<name>A0A6P1ZFT8_9BACT</name>
<feature type="domain" description="Response regulatory" evidence="8">
    <location>
        <begin position="9"/>
        <end position="125"/>
    </location>
</feature>
<organism evidence="9 10">
    <name type="scientific">Oceanidesulfovibrio marinus</name>
    <dbReference type="NCBI Taxonomy" id="370038"/>
    <lineage>
        <taxon>Bacteria</taxon>
        <taxon>Pseudomonadati</taxon>
        <taxon>Thermodesulfobacteriota</taxon>
        <taxon>Desulfovibrionia</taxon>
        <taxon>Desulfovibrionales</taxon>
        <taxon>Desulfovibrionaceae</taxon>
        <taxon>Oceanidesulfovibrio</taxon>
    </lineage>
</organism>
<dbReference type="Pfam" id="PF25601">
    <property type="entry name" value="AAA_lid_14"/>
    <property type="match status" value="1"/>
</dbReference>
<keyword evidence="2" id="KW-0067">ATP-binding</keyword>
<dbReference type="InterPro" id="IPR011006">
    <property type="entry name" value="CheY-like_superfamily"/>
</dbReference>
<evidence type="ECO:0000313" key="10">
    <source>
        <dbReference type="Proteomes" id="UP000434052"/>
    </source>
</evidence>
<dbReference type="InterPro" id="IPR003593">
    <property type="entry name" value="AAA+_ATPase"/>
</dbReference>
<gene>
    <name evidence="9" type="ORF">DQK91_12770</name>
</gene>
<reference evidence="9 10" key="1">
    <citation type="submission" date="2018-06" db="EMBL/GenBank/DDBJ databases">
        <title>Complete genome of Desulfovibrio marinus P48SEP.</title>
        <authorList>
            <person name="Crispim J.S."/>
            <person name="Vidigal P.M.P."/>
            <person name="Silva L.C.F."/>
            <person name="Araujo L.C."/>
            <person name="Laguardia C.N."/>
            <person name="Dias R.S."/>
            <person name="Sousa M.P."/>
            <person name="Paula S.O."/>
            <person name="Silva C."/>
        </authorList>
    </citation>
    <scope>NUCLEOTIDE SEQUENCE [LARGE SCALE GENOMIC DNA]</scope>
    <source>
        <strain evidence="9 10">P48SEP</strain>
    </source>
</reference>
<feature type="domain" description="Sigma-54 factor interaction" evidence="7">
    <location>
        <begin position="150"/>
        <end position="379"/>
    </location>
</feature>
<feature type="modified residue" description="4-aspartylphosphate" evidence="6">
    <location>
        <position position="60"/>
    </location>
</feature>
<dbReference type="InterPro" id="IPR025943">
    <property type="entry name" value="Sigma_54_int_dom_ATP-bd_2"/>
</dbReference>
<accession>A0A6P1ZFT8</accession>
<dbReference type="Pfam" id="PF00158">
    <property type="entry name" value="Sigma54_activat"/>
    <property type="match status" value="1"/>
</dbReference>
<dbReference type="InterPro" id="IPR025944">
    <property type="entry name" value="Sigma_54_int_dom_CS"/>
</dbReference>
<dbReference type="SUPFAM" id="SSF52172">
    <property type="entry name" value="CheY-like"/>
    <property type="match status" value="1"/>
</dbReference>
<evidence type="ECO:0000256" key="4">
    <source>
        <dbReference type="ARBA" id="ARBA00023125"/>
    </source>
</evidence>
<dbReference type="Gene3D" id="1.10.8.60">
    <property type="match status" value="1"/>
</dbReference>
<dbReference type="Gene3D" id="1.10.10.60">
    <property type="entry name" value="Homeodomain-like"/>
    <property type="match status" value="1"/>
</dbReference>
<dbReference type="InterPro" id="IPR025662">
    <property type="entry name" value="Sigma_54_int_dom_ATP-bd_1"/>
</dbReference>
<dbReference type="PROSITE" id="PS00688">
    <property type="entry name" value="SIGMA54_INTERACT_3"/>
    <property type="match status" value="1"/>
</dbReference>
<dbReference type="SMART" id="SM00448">
    <property type="entry name" value="REC"/>
    <property type="match status" value="1"/>
</dbReference>
<dbReference type="GO" id="GO:0005524">
    <property type="term" value="F:ATP binding"/>
    <property type="evidence" value="ECO:0007669"/>
    <property type="project" value="UniProtKB-KW"/>
</dbReference>
<dbReference type="RefSeq" id="WP_144305760.1">
    <property type="nucleotide sequence ID" value="NZ_QMIF01000008.1"/>
</dbReference>
<comment type="caution">
    <text evidence="9">The sequence shown here is derived from an EMBL/GenBank/DDBJ whole genome shotgun (WGS) entry which is preliminary data.</text>
</comment>
<dbReference type="PROSITE" id="PS50110">
    <property type="entry name" value="RESPONSE_REGULATORY"/>
    <property type="match status" value="1"/>
</dbReference>
<evidence type="ECO:0000256" key="6">
    <source>
        <dbReference type="PROSITE-ProRule" id="PRU00169"/>
    </source>
</evidence>
<protein>
    <submittedName>
        <fullName evidence="9">Sigma-54-dependent Fis family transcriptional regulator</fullName>
    </submittedName>
</protein>
<dbReference type="PROSITE" id="PS50045">
    <property type="entry name" value="SIGMA54_INTERACT_4"/>
    <property type="match status" value="1"/>
</dbReference>
<proteinExistence type="predicted"/>
<dbReference type="InterPro" id="IPR002197">
    <property type="entry name" value="HTH_Fis"/>
</dbReference>
<dbReference type="Pfam" id="PF00072">
    <property type="entry name" value="Response_reg"/>
    <property type="match status" value="1"/>
</dbReference>
<dbReference type="OrthoDB" id="9763792at2"/>
<dbReference type="AlphaFoldDB" id="A0A6P1ZFT8"/>
<dbReference type="SUPFAM" id="SSF46689">
    <property type="entry name" value="Homeodomain-like"/>
    <property type="match status" value="1"/>
</dbReference>
<dbReference type="EMBL" id="QMIF01000008">
    <property type="protein sequence ID" value="TVM33032.1"/>
    <property type="molecule type" value="Genomic_DNA"/>
</dbReference>
<evidence type="ECO:0000313" key="9">
    <source>
        <dbReference type="EMBL" id="TVM33032.1"/>
    </source>
</evidence>
<dbReference type="PANTHER" id="PTHR32071">
    <property type="entry name" value="TRANSCRIPTIONAL REGULATORY PROTEIN"/>
    <property type="match status" value="1"/>
</dbReference>
<evidence type="ECO:0000256" key="5">
    <source>
        <dbReference type="ARBA" id="ARBA00023163"/>
    </source>
</evidence>
<keyword evidence="1" id="KW-0547">Nucleotide-binding</keyword>
<evidence type="ECO:0000256" key="1">
    <source>
        <dbReference type="ARBA" id="ARBA00022741"/>
    </source>
</evidence>
<evidence type="ECO:0000256" key="3">
    <source>
        <dbReference type="ARBA" id="ARBA00023015"/>
    </source>
</evidence>
<evidence type="ECO:0000259" key="7">
    <source>
        <dbReference type="PROSITE" id="PS50045"/>
    </source>
</evidence>
<dbReference type="SUPFAM" id="SSF52540">
    <property type="entry name" value="P-loop containing nucleoside triphosphate hydrolases"/>
    <property type="match status" value="1"/>
</dbReference>